<feature type="signal peptide" evidence="4">
    <location>
        <begin position="1"/>
        <end position="32"/>
    </location>
</feature>
<comment type="subcellular location">
    <subcellularLocation>
        <location evidence="1">Secreted</location>
    </subcellularLocation>
</comment>
<feature type="compositionally biased region" description="Basic and acidic residues" evidence="3">
    <location>
        <begin position="247"/>
        <end position="260"/>
    </location>
</feature>
<dbReference type="OrthoDB" id="4227606at2"/>
<feature type="chain" id="PRO_5021251490" evidence="4">
    <location>
        <begin position="33"/>
        <end position="281"/>
    </location>
</feature>
<dbReference type="InterPro" id="IPR011049">
    <property type="entry name" value="Serralysin-like_metalloprot_C"/>
</dbReference>
<proteinExistence type="predicted"/>
<protein>
    <submittedName>
        <fullName evidence="5">Calcium-binding protein</fullName>
    </submittedName>
</protein>
<keyword evidence="6" id="KW-1185">Reference proteome</keyword>
<keyword evidence="2" id="KW-0964">Secreted</keyword>
<dbReference type="InterPro" id="IPR018511">
    <property type="entry name" value="Hemolysin-typ_Ca-bd_CS"/>
</dbReference>
<dbReference type="InterPro" id="IPR006311">
    <property type="entry name" value="TAT_signal"/>
</dbReference>
<name>A0A4Z0HE80_9ACTN</name>
<dbReference type="PROSITE" id="PS00330">
    <property type="entry name" value="HEMOLYSIN_CALCIUM"/>
    <property type="match status" value="2"/>
</dbReference>
<evidence type="ECO:0000313" key="5">
    <source>
        <dbReference type="EMBL" id="TGB19582.1"/>
    </source>
</evidence>
<dbReference type="GO" id="GO:0005509">
    <property type="term" value="F:calcium ion binding"/>
    <property type="evidence" value="ECO:0007669"/>
    <property type="project" value="InterPro"/>
</dbReference>
<evidence type="ECO:0000313" key="6">
    <source>
        <dbReference type="Proteomes" id="UP000297948"/>
    </source>
</evidence>
<gene>
    <name evidence="5" type="ORF">E4099_00035</name>
</gene>
<dbReference type="AlphaFoldDB" id="A0A4Z0HE80"/>
<dbReference type="SUPFAM" id="SSF51120">
    <property type="entry name" value="beta-Roll"/>
    <property type="match status" value="1"/>
</dbReference>
<dbReference type="RefSeq" id="WP_135336778.1">
    <property type="nucleotide sequence ID" value="NZ_JBHLTX010000013.1"/>
</dbReference>
<evidence type="ECO:0000256" key="3">
    <source>
        <dbReference type="SAM" id="MobiDB-lite"/>
    </source>
</evidence>
<sequence>MPTHLTSRRVLHASALALALGTSIGLAGTAGAVTPAATAQVSDNGRELAYTAAAGQTNKVIVHESFDSGRTHIVYVIDDVVPITAGHGCSYPDAADRTKVSCAVETVESQDPYVTLQMDLADGNDVATVHNATDQAYYGNRIQLGSGKDTLTDTGSVDGSYVLGQGGDDSITVGVAAMVWAGDGNDRVDASGDSALVEGGKGNDVLRGGPGEQTLSGDDGNDRIYGGPADDTLNGGKGNDVLYGNSGRDRLSGNSGDDKLYGGPGTDTLSGGPGRDVVRQD</sequence>
<evidence type="ECO:0000256" key="2">
    <source>
        <dbReference type="ARBA" id="ARBA00022525"/>
    </source>
</evidence>
<dbReference type="InterPro" id="IPR050557">
    <property type="entry name" value="RTX_toxin/Mannuronan_C5-epim"/>
</dbReference>
<dbReference type="GO" id="GO:0005576">
    <property type="term" value="C:extracellular region"/>
    <property type="evidence" value="ECO:0007669"/>
    <property type="project" value="UniProtKB-SubCell"/>
</dbReference>
<reference evidence="5 6" key="1">
    <citation type="submission" date="2019-03" db="EMBL/GenBank/DDBJ databases">
        <authorList>
            <person name="Gonzalez-Pimentel J.L."/>
        </authorList>
    </citation>
    <scope>NUCLEOTIDE SEQUENCE [LARGE SCALE GENOMIC DNA]</scope>
    <source>
        <strain evidence="5 6">JCM 31289</strain>
    </source>
</reference>
<feature type="region of interest" description="Disordered" evidence="3">
    <location>
        <begin position="199"/>
        <end position="281"/>
    </location>
</feature>
<dbReference type="PANTHER" id="PTHR38340:SF1">
    <property type="entry name" value="S-LAYER PROTEIN"/>
    <property type="match status" value="1"/>
</dbReference>
<comment type="caution">
    <text evidence="5">The sequence shown here is derived from an EMBL/GenBank/DDBJ whole genome shotgun (WGS) entry which is preliminary data.</text>
</comment>
<dbReference type="EMBL" id="SRID01000001">
    <property type="protein sequence ID" value="TGB19582.1"/>
    <property type="molecule type" value="Genomic_DNA"/>
</dbReference>
<dbReference type="PROSITE" id="PS51318">
    <property type="entry name" value="TAT"/>
    <property type="match status" value="1"/>
</dbReference>
<dbReference type="Pfam" id="PF00353">
    <property type="entry name" value="HemolysinCabind"/>
    <property type="match status" value="3"/>
</dbReference>
<evidence type="ECO:0000256" key="1">
    <source>
        <dbReference type="ARBA" id="ARBA00004613"/>
    </source>
</evidence>
<dbReference type="PANTHER" id="PTHR38340">
    <property type="entry name" value="S-LAYER PROTEIN"/>
    <property type="match status" value="1"/>
</dbReference>
<accession>A0A4Z0HE80</accession>
<dbReference type="Proteomes" id="UP000297948">
    <property type="component" value="Unassembled WGS sequence"/>
</dbReference>
<dbReference type="Gene3D" id="2.150.10.10">
    <property type="entry name" value="Serralysin-like metalloprotease, C-terminal"/>
    <property type="match status" value="2"/>
</dbReference>
<organism evidence="5 6">
    <name type="scientific">Streptomyces palmae</name>
    <dbReference type="NCBI Taxonomy" id="1701085"/>
    <lineage>
        <taxon>Bacteria</taxon>
        <taxon>Bacillati</taxon>
        <taxon>Actinomycetota</taxon>
        <taxon>Actinomycetes</taxon>
        <taxon>Kitasatosporales</taxon>
        <taxon>Streptomycetaceae</taxon>
        <taxon>Streptomyces</taxon>
    </lineage>
</organism>
<dbReference type="InterPro" id="IPR001343">
    <property type="entry name" value="Hemolysn_Ca-bd"/>
</dbReference>
<evidence type="ECO:0000256" key="4">
    <source>
        <dbReference type="SAM" id="SignalP"/>
    </source>
</evidence>
<keyword evidence="4" id="KW-0732">Signal</keyword>
<dbReference type="PRINTS" id="PR00313">
    <property type="entry name" value="CABNDNGRPT"/>
</dbReference>